<dbReference type="RefSeq" id="WP_269559492.1">
    <property type="nucleotide sequence ID" value="NZ_CP114767.1"/>
</dbReference>
<name>A0ABY7LLT8_9BACT</name>
<dbReference type="Gene3D" id="2.60.40.1930">
    <property type="match status" value="1"/>
</dbReference>
<evidence type="ECO:0000313" key="1">
    <source>
        <dbReference type="EMBL" id="WBA41419.1"/>
    </source>
</evidence>
<dbReference type="Proteomes" id="UP001211005">
    <property type="component" value="Chromosome"/>
</dbReference>
<proteinExistence type="predicted"/>
<protein>
    <recommendedName>
        <fullName evidence="3">Macroglobulin domain-containing protein</fullName>
    </recommendedName>
</protein>
<gene>
    <name evidence="1" type="ORF">O3303_16575</name>
</gene>
<accession>A0ABY7LLT8</accession>
<evidence type="ECO:0008006" key="3">
    <source>
        <dbReference type="Google" id="ProtNLM"/>
    </source>
</evidence>
<evidence type="ECO:0000313" key="2">
    <source>
        <dbReference type="Proteomes" id="UP001211005"/>
    </source>
</evidence>
<reference evidence="1 2" key="1">
    <citation type="submission" date="2022-12" db="EMBL/GenBank/DDBJ databases">
        <title>Hymenobacter canadensis sp. nov. isolated from lake water of the Cambridge Bay, Canada.</title>
        <authorList>
            <person name="Kim W.H."/>
            <person name="Lee Y.M."/>
        </authorList>
    </citation>
    <scope>NUCLEOTIDE SEQUENCE [LARGE SCALE GENOMIC DNA]</scope>
    <source>
        <strain evidence="1 2">PAMC 29467</strain>
    </source>
</reference>
<keyword evidence="2" id="KW-1185">Reference proteome</keyword>
<sequence>MRSYQQRTLTEKLFLHLDRPMYLSGETMWFKVYATDGTYLKPLPFSSVAYVEVLNQASKPVLQGKIPLQNATGQGSFNLPASLPSGSYTVRAYSRWMQNFGPDYFFQQVVTVLNTATTAGAALTDSVGYEVQFFPEGGNLVWDLSSRIGFKATDNHGRGVAATGKVLNQFNQVVVTFRTGQFGMGSFVFQPEAGNIYRAEVAVAEGTVLKRELPKVFAQGYVMQLQNTTPAILTVAVRSTNRQPETIWLLAHSRQQVVVAAQAELIDGSARFTVRTDQLLEGVSHFTLFNSEQKPLCERLYFRPPVRQLAITASAEKTEYTSREKVRVQLTTASSGTSALPLAANLSMSVYRLDSLTTGTTADINSYLWLSADLKGTIENPDYYFTAGGPERTEAADNLMLTQGWSRFKWEHILARQPPWLYRPELHAPVVQARLTHATTNAPVPNITTYMSSPSRLVRLGNAVSDSSGLVEFETNELYGSRDLVLQTDPKQDSTCRITLLPAFSTQYAARPAVAQAPASRFETDYQRRHLQAQLQNIYFGKYRNRYTLPPTDSTAFYGKPDEVYMLDKYTRFKVLEEVMREYVPGVVVRLRKDGFHFIVINKLNRLPLPEDPMVLLDGVPVFNTNKIMALNPLKIQKLEVMDGRYFHGTSLYNGVVSYTTYKGDLEGFQLDPRVLVQQYEGLQAQREFYAPRYETAQQKQSRLPDLRNLLYWNPNLTTPTAGTQAVEFYTGDQPGRYLVEVQGLSADGLPGSTRFTIEVKPAL</sequence>
<organism evidence="1 2">
    <name type="scientific">Hymenobacter canadensis</name>
    <dbReference type="NCBI Taxonomy" id="2999067"/>
    <lineage>
        <taxon>Bacteria</taxon>
        <taxon>Pseudomonadati</taxon>
        <taxon>Bacteroidota</taxon>
        <taxon>Cytophagia</taxon>
        <taxon>Cytophagales</taxon>
        <taxon>Hymenobacteraceae</taxon>
        <taxon>Hymenobacter</taxon>
    </lineage>
</organism>
<dbReference type="EMBL" id="CP114767">
    <property type="protein sequence ID" value="WBA41419.1"/>
    <property type="molecule type" value="Genomic_DNA"/>
</dbReference>